<dbReference type="Proteomes" id="UP000189981">
    <property type="component" value="Unassembled WGS sequence"/>
</dbReference>
<keyword evidence="2" id="KW-1185">Reference proteome</keyword>
<name>A0A1T5DS99_9SPHI</name>
<gene>
    <name evidence="1" type="ORF">SAMN05661099_2559</name>
</gene>
<evidence type="ECO:0000313" key="1">
    <source>
        <dbReference type="EMBL" id="SKB74551.1"/>
    </source>
</evidence>
<reference evidence="2" key="1">
    <citation type="submission" date="2017-02" db="EMBL/GenBank/DDBJ databases">
        <authorList>
            <person name="Varghese N."/>
            <person name="Submissions S."/>
        </authorList>
    </citation>
    <scope>NUCLEOTIDE SEQUENCE [LARGE SCALE GENOMIC DNA]</scope>
    <source>
        <strain evidence="2">DSM 22385</strain>
    </source>
</reference>
<evidence type="ECO:0000313" key="2">
    <source>
        <dbReference type="Proteomes" id="UP000189981"/>
    </source>
</evidence>
<dbReference type="EMBL" id="FUYR01000002">
    <property type="protein sequence ID" value="SKB74551.1"/>
    <property type="molecule type" value="Genomic_DNA"/>
</dbReference>
<accession>A0A1T5DS99</accession>
<organism evidence="1 2">
    <name type="scientific">Daejeonella lutea</name>
    <dbReference type="NCBI Taxonomy" id="572036"/>
    <lineage>
        <taxon>Bacteria</taxon>
        <taxon>Pseudomonadati</taxon>
        <taxon>Bacteroidota</taxon>
        <taxon>Sphingobacteriia</taxon>
        <taxon>Sphingobacteriales</taxon>
        <taxon>Sphingobacteriaceae</taxon>
        <taxon>Daejeonella</taxon>
    </lineage>
</organism>
<dbReference type="AlphaFoldDB" id="A0A1T5DS99"/>
<proteinExistence type="predicted"/>
<protein>
    <submittedName>
        <fullName evidence="1">Uncharacterized protein</fullName>
    </submittedName>
</protein>
<sequence length="43" mass="4977">MMLPQEFVPLKLEKKVKKRAQPIPATSGIRFAYATLFEHFKGE</sequence>